<feature type="region of interest" description="Disordered" evidence="1">
    <location>
        <begin position="1"/>
        <end position="217"/>
    </location>
</feature>
<sequence length="217" mass="25089">MDSRSQGRSRSGTMRSNSERVKHGSLERARPQIDRKRSKDDSDLDFERNDEDFSRRRSRRRDDEPRNHPQPRDISARAQDRIRNRELQRSLNRSETDELFRQELRQRDGGSRSETSRETDPPSSDDIVTEAARRKDLRSRGGSSEDDAHKPRVNSLSDDAKIRLRSGGKGRTSRNRHDESSPLDMMEGHVRMGITNHAFDDTEFDSGISSVSRANRE</sequence>
<accession>A0A7R8WTF1</accession>
<gene>
    <name evidence="2" type="ORF">CTOB1V02_LOCUS12584</name>
</gene>
<feature type="compositionally biased region" description="Polar residues" evidence="1">
    <location>
        <begin position="1"/>
        <end position="16"/>
    </location>
</feature>
<name>A0A7R8WTF1_9CRUS</name>
<feature type="compositionally biased region" description="Basic residues" evidence="1">
    <location>
        <begin position="163"/>
        <end position="174"/>
    </location>
</feature>
<reference evidence="2" key="1">
    <citation type="submission" date="2020-11" db="EMBL/GenBank/DDBJ databases">
        <authorList>
            <person name="Tran Van P."/>
        </authorList>
    </citation>
    <scope>NUCLEOTIDE SEQUENCE</scope>
</reference>
<evidence type="ECO:0000256" key="1">
    <source>
        <dbReference type="SAM" id="MobiDB-lite"/>
    </source>
</evidence>
<proteinExistence type="predicted"/>
<protein>
    <submittedName>
        <fullName evidence="2">Uncharacterized protein</fullName>
    </submittedName>
</protein>
<feature type="compositionally biased region" description="Polar residues" evidence="1">
    <location>
        <begin position="207"/>
        <end position="217"/>
    </location>
</feature>
<dbReference type="AlphaFoldDB" id="A0A7R8WTF1"/>
<feature type="compositionally biased region" description="Basic and acidic residues" evidence="1">
    <location>
        <begin position="17"/>
        <end position="120"/>
    </location>
</feature>
<feature type="compositionally biased region" description="Basic and acidic residues" evidence="1">
    <location>
        <begin position="175"/>
        <end position="190"/>
    </location>
</feature>
<evidence type="ECO:0000313" key="2">
    <source>
        <dbReference type="EMBL" id="CAD7234768.1"/>
    </source>
</evidence>
<dbReference type="EMBL" id="OB669767">
    <property type="protein sequence ID" value="CAD7234768.1"/>
    <property type="molecule type" value="Genomic_DNA"/>
</dbReference>
<feature type="non-terminal residue" evidence="2">
    <location>
        <position position="217"/>
    </location>
</feature>
<organism evidence="2">
    <name type="scientific">Cyprideis torosa</name>
    <dbReference type="NCBI Taxonomy" id="163714"/>
    <lineage>
        <taxon>Eukaryota</taxon>
        <taxon>Metazoa</taxon>
        <taxon>Ecdysozoa</taxon>
        <taxon>Arthropoda</taxon>
        <taxon>Crustacea</taxon>
        <taxon>Oligostraca</taxon>
        <taxon>Ostracoda</taxon>
        <taxon>Podocopa</taxon>
        <taxon>Podocopida</taxon>
        <taxon>Cytherocopina</taxon>
        <taxon>Cytheroidea</taxon>
        <taxon>Cytherideidae</taxon>
        <taxon>Cyprideis</taxon>
    </lineage>
</organism>